<feature type="chain" id="PRO_5047142112" evidence="1">
    <location>
        <begin position="23"/>
        <end position="379"/>
    </location>
</feature>
<comment type="caution">
    <text evidence="2">The sequence shown here is derived from an EMBL/GenBank/DDBJ whole genome shotgun (WGS) entry which is preliminary data.</text>
</comment>
<evidence type="ECO:0000256" key="1">
    <source>
        <dbReference type="SAM" id="SignalP"/>
    </source>
</evidence>
<name>A0ABU8CCJ5_9GAMM</name>
<proteinExistence type="predicted"/>
<keyword evidence="1" id="KW-0732">Signal</keyword>
<dbReference type="SUPFAM" id="SSF51261">
    <property type="entry name" value="Duplicated hybrid motif"/>
    <property type="match status" value="1"/>
</dbReference>
<dbReference type="RefSeq" id="WP_335737854.1">
    <property type="nucleotide sequence ID" value="NZ_JALAAR010000028.1"/>
</dbReference>
<dbReference type="Gene3D" id="2.70.70.10">
    <property type="entry name" value="Glucose Permease (Domain IIA)"/>
    <property type="match status" value="1"/>
</dbReference>
<keyword evidence="3" id="KW-1185">Reference proteome</keyword>
<evidence type="ECO:0000313" key="2">
    <source>
        <dbReference type="EMBL" id="MEH8019459.1"/>
    </source>
</evidence>
<dbReference type="EMBL" id="JALAAR010000028">
    <property type="protein sequence ID" value="MEH8019459.1"/>
    <property type="molecule type" value="Genomic_DNA"/>
</dbReference>
<reference evidence="2 3" key="1">
    <citation type="journal article" date="2023" name="Ecotoxicol. Environ. Saf.">
        <title>Mercury remediation potential of mercury-resistant strain Rheinheimera metallidurans sp. nov. isolated from a municipal waste dumping site.</title>
        <authorList>
            <person name="Yadav V."/>
            <person name="Manjhi A."/>
            <person name="Vadakedath N."/>
        </authorList>
    </citation>
    <scope>NUCLEOTIDE SEQUENCE [LARGE SCALE GENOMIC DNA]</scope>
    <source>
        <strain evidence="2 3">E-49</strain>
    </source>
</reference>
<dbReference type="InterPro" id="IPR011055">
    <property type="entry name" value="Dup_hybrid_motif"/>
</dbReference>
<dbReference type="Proteomes" id="UP001375382">
    <property type="component" value="Unassembled WGS sequence"/>
</dbReference>
<organism evidence="2 3">
    <name type="scientific">Rheinheimera muenzenbergensis</name>
    <dbReference type="NCBI Taxonomy" id="1193628"/>
    <lineage>
        <taxon>Bacteria</taxon>
        <taxon>Pseudomonadati</taxon>
        <taxon>Pseudomonadota</taxon>
        <taxon>Gammaproteobacteria</taxon>
        <taxon>Chromatiales</taxon>
        <taxon>Chromatiaceae</taxon>
        <taxon>Rheinheimera</taxon>
    </lineage>
</organism>
<sequence length="379" mass="42466">MRLTNLLLYILLSINLSVAAVATEKYSSLNHSLIYSYEEMFNFDIEAYLANQAPHLLPYAEVISHWSGYSSISPRVLLALIEQQSGLLTQQQVAAAVLETPFGKLSDKRGFAEQFQDVADKLANLVYTQSKQEGIAEFTGQIDPRLSGLDILFTADNTQAGWTELEIQQLEADKVAFTELYYRLFRQEYLPFKRQPDDKEMQVQAPNGFLQFPFPLGQSWHIGGAHTNTGSGSYPLSSLDMSMGGGWGSNQYNTWVSASAAGQFKRHSSCFAEIVHANGWSTTYYHLMNIQHSTGATVNKNSRVANPANTRGQALCNGGQSTGPHQHWSLKRNGSWYHLNGAYLSGWRITAIGYSYDTNCNRFYLSKNGWWGCAGYYRH</sequence>
<gene>
    <name evidence="2" type="ORF">MN202_19670</name>
</gene>
<dbReference type="InterPro" id="IPR000841">
    <property type="entry name" value="Pept_M23A_Blytic"/>
</dbReference>
<protein>
    <submittedName>
        <fullName evidence="2">M23 family metallopeptidase</fullName>
    </submittedName>
</protein>
<evidence type="ECO:0000313" key="3">
    <source>
        <dbReference type="Proteomes" id="UP001375382"/>
    </source>
</evidence>
<dbReference type="CDD" id="cd12797">
    <property type="entry name" value="M23_peptidase"/>
    <property type="match status" value="1"/>
</dbReference>
<accession>A0ABU8CCJ5</accession>
<feature type="signal peptide" evidence="1">
    <location>
        <begin position="1"/>
        <end position="22"/>
    </location>
</feature>
<dbReference type="PRINTS" id="PR00933">
    <property type="entry name" value="BLYTICPTASE"/>
</dbReference>